<feature type="transmembrane region" description="Helical" evidence="10">
    <location>
        <begin position="160"/>
        <end position="180"/>
    </location>
</feature>
<organism evidence="12 13">
    <name type="scientific">Amycolatopsis alkalitolerans</name>
    <dbReference type="NCBI Taxonomy" id="2547244"/>
    <lineage>
        <taxon>Bacteria</taxon>
        <taxon>Bacillati</taxon>
        <taxon>Actinomycetota</taxon>
        <taxon>Actinomycetes</taxon>
        <taxon>Pseudonocardiales</taxon>
        <taxon>Pseudonocardiaceae</taxon>
        <taxon>Amycolatopsis</taxon>
    </lineage>
</organism>
<protein>
    <recommendedName>
        <fullName evidence="2">histidine kinase</fullName>
        <ecNumber evidence="2">2.7.13.3</ecNumber>
    </recommendedName>
</protein>
<keyword evidence="6 12" id="KW-0418">Kinase</keyword>
<evidence type="ECO:0000256" key="8">
    <source>
        <dbReference type="ARBA" id="ARBA00023012"/>
    </source>
</evidence>
<keyword evidence="10" id="KW-0472">Membrane</keyword>
<dbReference type="SUPFAM" id="SSF55874">
    <property type="entry name" value="ATPase domain of HSP90 chaperone/DNA topoisomerase II/histidine kinase"/>
    <property type="match status" value="1"/>
</dbReference>
<comment type="catalytic activity">
    <reaction evidence="1">
        <text>ATP + protein L-histidine = ADP + protein N-phospho-L-histidine.</text>
        <dbReference type="EC" id="2.7.13.3"/>
    </reaction>
</comment>
<dbReference type="InterPro" id="IPR003594">
    <property type="entry name" value="HATPase_dom"/>
</dbReference>
<evidence type="ECO:0000256" key="2">
    <source>
        <dbReference type="ARBA" id="ARBA00012438"/>
    </source>
</evidence>
<feature type="transmembrane region" description="Helical" evidence="10">
    <location>
        <begin position="192"/>
        <end position="210"/>
    </location>
</feature>
<keyword evidence="13" id="KW-1185">Reference proteome</keyword>
<feature type="transmembrane region" description="Helical" evidence="10">
    <location>
        <begin position="279"/>
        <end position="296"/>
    </location>
</feature>
<keyword evidence="3" id="KW-0597">Phosphoprotein</keyword>
<gene>
    <name evidence="12" type="ORF">FG385_13585</name>
</gene>
<keyword evidence="5" id="KW-0547">Nucleotide-binding</keyword>
<feature type="transmembrane region" description="Helical" evidence="10">
    <location>
        <begin position="360"/>
        <end position="380"/>
    </location>
</feature>
<evidence type="ECO:0000256" key="6">
    <source>
        <dbReference type="ARBA" id="ARBA00022777"/>
    </source>
</evidence>
<feature type="region of interest" description="Disordered" evidence="9">
    <location>
        <begin position="549"/>
        <end position="568"/>
    </location>
</feature>
<feature type="transmembrane region" description="Helical" evidence="10">
    <location>
        <begin position="51"/>
        <end position="72"/>
    </location>
</feature>
<reference evidence="12 13" key="1">
    <citation type="submission" date="2019-06" db="EMBL/GenBank/DDBJ databases">
        <title>Amycolatopsis alkalitolerans sp. nov., isolated from Gastrodia elata Blume.</title>
        <authorList>
            <person name="Narsing Rao M.P."/>
            <person name="Li W.J."/>
        </authorList>
    </citation>
    <scope>NUCLEOTIDE SEQUENCE [LARGE SCALE GENOMIC DNA]</scope>
    <source>
        <strain evidence="12 13">SYSUP0005</strain>
    </source>
</reference>
<dbReference type="Proteomes" id="UP000305546">
    <property type="component" value="Unassembled WGS sequence"/>
</dbReference>
<keyword evidence="4" id="KW-0808">Transferase</keyword>
<dbReference type="Gene3D" id="3.30.565.10">
    <property type="entry name" value="Histidine kinase-like ATPase, C-terminal domain"/>
    <property type="match status" value="1"/>
</dbReference>
<keyword evidence="8" id="KW-0902">Two-component regulatory system</keyword>
<evidence type="ECO:0000256" key="1">
    <source>
        <dbReference type="ARBA" id="ARBA00000085"/>
    </source>
</evidence>
<evidence type="ECO:0000256" key="7">
    <source>
        <dbReference type="ARBA" id="ARBA00022840"/>
    </source>
</evidence>
<dbReference type="EMBL" id="VDFW01000009">
    <property type="protein sequence ID" value="TNC26182.1"/>
    <property type="molecule type" value="Genomic_DNA"/>
</dbReference>
<feature type="transmembrane region" description="Helical" evidence="10">
    <location>
        <begin position="302"/>
        <end position="323"/>
    </location>
</feature>
<dbReference type="EC" id="2.7.13.3" evidence="2"/>
<dbReference type="InterPro" id="IPR011712">
    <property type="entry name" value="Sig_transdc_His_kin_sub3_dim/P"/>
</dbReference>
<dbReference type="Pfam" id="PF07730">
    <property type="entry name" value="HisKA_3"/>
    <property type="match status" value="1"/>
</dbReference>
<evidence type="ECO:0000313" key="13">
    <source>
        <dbReference type="Proteomes" id="UP000305546"/>
    </source>
</evidence>
<dbReference type="PANTHER" id="PTHR24421:SF10">
    <property type="entry name" value="NITRATE_NITRITE SENSOR PROTEIN NARQ"/>
    <property type="match status" value="1"/>
</dbReference>
<name>A0A5C4M291_9PSEU</name>
<dbReference type="GO" id="GO:0046983">
    <property type="term" value="F:protein dimerization activity"/>
    <property type="evidence" value="ECO:0007669"/>
    <property type="project" value="InterPro"/>
</dbReference>
<feature type="transmembrane region" description="Helical" evidence="10">
    <location>
        <begin position="84"/>
        <end position="100"/>
    </location>
</feature>
<feature type="transmembrane region" description="Helical" evidence="10">
    <location>
        <begin position="107"/>
        <end position="124"/>
    </location>
</feature>
<dbReference type="AlphaFoldDB" id="A0A5C4M291"/>
<sequence>MPSRLAAAAGRTDRPIGRHRIAGRPRCAAGEILYRSVVPFSDRFRVAWRRLGLEGVILLAALLSDLLIVLPASFDDVGPRGRDLLLLPGIFAVSACALWARAHPARGSFAGAAVLIGSTALIRITDAAAFSTVLTDLSLTETVAGLELVYFAVRRLRPGMALAATASLVIAGLFAATARSDTSIYSSRFERSLLLGLVLLIAAVAVGVRFRLAGAAKGADLATELVRSQWPLIGVLCLPAFMELYQVLREGPRMFPLWLCSAASAVLAVLAARRPVVSGVLVSGVFLATVPAFWFAPGHADVVLDSLPTTEVLAGSVIVVFLVRAARPAQAWPVIALMSVSVGLASAANTASRGNPGELQSLFLAAVLVLGIAVAVGLYFRARDSERRKVVEAAVTDAQTSERMALARELHDVVAHHVTGIVVQAQAAKMIGDKNPALAMEALDKIEEAGTEALVAMRRLVRSMRGSSGATEQATTDLEADLRQLTETAHHGVPTELELRLGPGIPQEVARSALRLVQESLTNVGKHAAGATRVDVLAETLDGELHVRVSDDGRAPDPRPAGGSGGYGLVGMRERVELLHGRLTAGPAEGGWVVEAWLPLEGEDG</sequence>
<dbReference type="CDD" id="cd16917">
    <property type="entry name" value="HATPase_UhpB-NarQ-NarX-like"/>
    <property type="match status" value="1"/>
</dbReference>
<comment type="caution">
    <text evidence="12">The sequence shown here is derived from an EMBL/GenBank/DDBJ whole genome shotgun (WGS) entry which is preliminary data.</text>
</comment>
<dbReference type="Gene3D" id="1.20.5.1930">
    <property type="match status" value="1"/>
</dbReference>
<evidence type="ECO:0000313" key="12">
    <source>
        <dbReference type="EMBL" id="TNC26182.1"/>
    </source>
</evidence>
<feature type="transmembrane region" description="Helical" evidence="10">
    <location>
        <begin position="254"/>
        <end position="272"/>
    </location>
</feature>
<dbReference type="PANTHER" id="PTHR24421">
    <property type="entry name" value="NITRATE/NITRITE SENSOR PROTEIN NARX-RELATED"/>
    <property type="match status" value="1"/>
</dbReference>
<dbReference type="SMART" id="SM00387">
    <property type="entry name" value="HATPase_c"/>
    <property type="match status" value="1"/>
</dbReference>
<dbReference type="GO" id="GO:0000155">
    <property type="term" value="F:phosphorelay sensor kinase activity"/>
    <property type="evidence" value="ECO:0007669"/>
    <property type="project" value="InterPro"/>
</dbReference>
<feature type="transmembrane region" description="Helical" evidence="10">
    <location>
        <begin position="330"/>
        <end position="348"/>
    </location>
</feature>
<dbReference type="Pfam" id="PF02518">
    <property type="entry name" value="HATPase_c"/>
    <property type="match status" value="1"/>
</dbReference>
<accession>A0A5C4M291</accession>
<dbReference type="GO" id="GO:0016020">
    <property type="term" value="C:membrane"/>
    <property type="evidence" value="ECO:0007669"/>
    <property type="project" value="InterPro"/>
</dbReference>
<dbReference type="InterPro" id="IPR036890">
    <property type="entry name" value="HATPase_C_sf"/>
</dbReference>
<dbReference type="GO" id="GO:0005524">
    <property type="term" value="F:ATP binding"/>
    <property type="evidence" value="ECO:0007669"/>
    <property type="project" value="UniProtKB-KW"/>
</dbReference>
<dbReference type="OrthoDB" id="227596at2"/>
<keyword evidence="10" id="KW-1133">Transmembrane helix</keyword>
<evidence type="ECO:0000256" key="9">
    <source>
        <dbReference type="SAM" id="MobiDB-lite"/>
    </source>
</evidence>
<evidence type="ECO:0000256" key="3">
    <source>
        <dbReference type="ARBA" id="ARBA00022553"/>
    </source>
</evidence>
<evidence type="ECO:0000256" key="4">
    <source>
        <dbReference type="ARBA" id="ARBA00022679"/>
    </source>
</evidence>
<evidence type="ECO:0000256" key="5">
    <source>
        <dbReference type="ARBA" id="ARBA00022741"/>
    </source>
</evidence>
<evidence type="ECO:0000259" key="11">
    <source>
        <dbReference type="SMART" id="SM00387"/>
    </source>
</evidence>
<keyword evidence="10" id="KW-0812">Transmembrane</keyword>
<evidence type="ECO:0000256" key="10">
    <source>
        <dbReference type="SAM" id="Phobius"/>
    </source>
</evidence>
<dbReference type="InterPro" id="IPR050482">
    <property type="entry name" value="Sensor_HK_TwoCompSys"/>
</dbReference>
<proteinExistence type="predicted"/>
<keyword evidence="7" id="KW-0067">ATP-binding</keyword>
<feature type="domain" description="Histidine kinase/HSP90-like ATPase" evidence="11">
    <location>
        <begin position="508"/>
        <end position="602"/>
    </location>
</feature>